<evidence type="ECO:0000313" key="2">
    <source>
        <dbReference type="EMBL" id="MBW5480805.1"/>
    </source>
</evidence>
<evidence type="ECO:0000256" key="1">
    <source>
        <dbReference type="ARBA" id="ARBA00022833"/>
    </source>
</evidence>
<dbReference type="InterPro" id="IPR024078">
    <property type="entry name" value="LmbE-like_dom_sf"/>
</dbReference>
<sequence length="253" mass="27149">MTAPSVLAIYGHPDDESLVVGGVLARHAAAGARTAVVTATWSPDSHRAAELADALKILGAGEPRLLGYADLRVPDSAPGQPRFCDAPLEESVERVVSHIRDFRPDVIVTHDAYGSSGHPDHKHTHRVALLAAHAAGLDDLYPQAGPPWQPSALYLSTHPRTASSALSDLLAGTGKRLHTVPDDLVTATVDVGPWLDRKWAAIQAHRSETARGRSLPALLSGLRTREREAVLGTEWFIRHNLKSSHNGLHQLAP</sequence>
<evidence type="ECO:0008006" key="4">
    <source>
        <dbReference type="Google" id="ProtNLM"/>
    </source>
</evidence>
<evidence type="ECO:0000313" key="3">
    <source>
        <dbReference type="Proteomes" id="UP000812013"/>
    </source>
</evidence>
<proteinExistence type="predicted"/>
<dbReference type="Gene3D" id="3.40.50.10320">
    <property type="entry name" value="LmbE-like"/>
    <property type="match status" value="1"/>
</dbReference>
<comment type="caution">
    <text evidence="2">The sequence shown here is derived from an EMBL/GenBank/DDBJ whole genome shotgun (WGS) entry which is preliminary data.</text>
</comment>
<name>A0ABS6YZ95_9ACTN</name>
<dbReference type="PANTHER" id="PTHR12993">
    <property type="entry name" value="N-ACETYLGLUCOSAMINYL-PHOSPHATIDYLINOSITOL DE-N-ACETYLASE-RELATED"/>
    <property type="match status" value="1"/>
</dbReference>
<dbReference type="InterPro" id="IPR003737">
    <property type="entry name" value="GlcNAc_PI_deacetylase-related"/>
</dbReference>
<protein>
    <recommendedName>
        <fullName evidence="4">GlcNAc-PI de-N-acetylase</fullName>
    </recommendedName>
</protein>
<reference evidence="2 3" key="1">
    <citation type="submission" date="2019-12" db="EMBL/GenBank/DDBJ databases">
        <title>Genome sequence of Streptomyces bambusae.</title>
        <authorList>
            <person name="Bansal K."/>
            <person name="Choksket S."/>
            <person name="Korpole S."/>
            <person name="Patil P.B."/>
        </authorList>
    </citation>
    <scope>NUCLEOTIDE SEQUENCE [LARGE SCALE GENOMIC DNA]</scope>
    <source>
        <strain evidence="2 3">SK60</strain>
    </source>
</reference>
<dbReference type="RefSeq" id="WP_219664687.1">
    <property type="nucleotide sequence ID" value="NZ_WTFF01000008.1"/>
</dbReference>
<keyword evidence="3" id="KW-1185">Reference proteome</keyword>
<gene>
    <name evidence="2" type="ORF">GPJ59_02550</name>
</gene>
<keyword evidence="1" id="KW-0862">Zinc</keyword>
<dbReference type="Pfam" id="PF02585">
    <property type="entry name" value="PIG-L"/>
    <property type="match status" value="1"/>
</dbReference>
<dbReference type="PANTHER" id="PTHR12993:SF26">
    <property type="entry name" value="1D-MYO-INOSITOL 2-ACETAMIDO-2-DEOXY-ALPHA-D-GLUCOPYRANOSIDE DEACETYLASE"/>
    <property type="match status" value="1"/>
</dbReference>
<dbReference type="Proteomes" id="UP000812013">
    <property type="component" value="Unassembled WGS sequence"/>
</dbReference>
<organism evidence="2 3">
    <name type="scientific">Streptomyces bambusae</name>
    <dbReference type="NCBI Taxonomy" id="1550616"/>
    <lineage>
        <taxon>Bacteria</taxon>
        <taxon>Bacillati</taxon>
        <taxon>Actinomycetota</taxon>
        <taxon>Actinomycetes</taxon>
        <taxon>Kitasatosporales</taxon>
        <taxon>Streptomycetaceae</taxon>
        <taxon>Streptomyces</taxon>
    </lineage>
</organism>
<dbReference type="EMBL" id="WTFF01000008">
    <property type="protein sequence ID" value="MBW5480805.1"/>
    <property type="molecule type" value="Genomic_DNA"/>
</dbReference>
<dbReference type="SUPFAM" id="SSF102588">
    <property type="entry name" value="LmbE-like"/>
    <property type="match status" value="1"/>
</dbReference>
<accession>A0ABS6YZ95</accession>